<evidence type="ECO:0000313" key="1">
    <source>
        <dbReference type="EMBL" id="KAI3784603.1"/>
    </source>
</evidence>
<evidence type="ECO:0000313" key="2">
    <source>
        <dbReference type="Proteomes" id="UP001056120"/>
    </source>
</evidence>
<protein>
    <submittedName>
        <fullName evidence="1">Uncharacterized protein</fullName>
    </submittedName>
</protein>
<proteinExistence type="predicted"/>
<comment type="caution">
    <text evidence="1">The sequence shown here is derived from an EMBL/GenBank/DDBJ whole genome shotgun (WGS) entry which is preliminary data.</text>
</comment>
<organism evidence="1 2">
    <name type="scientific">Smallanthus sonchifolius</name>
    <dbReference type="NCBI Taxonomy" id="185202"/>
    <lineage>
        <taxon>Eukaryota</taxon>
        <taxon>Viridiplantae</taxon>
        <taxon>Streptophyta</taxon>
        <taxon>Embryophyta</taxon>
        <taxon>Tracheophyta</taxon>
        <taxon>Spermatophyta</taxon>
        <taxon>Magnoliopsida</taxon>
        <taxon>eudicotyledons</taxon>
        <taxon>Gunneridae</taxon>
        <taxon>Pentapetalae</taxon>
        <taxon>asterids</taxon>
        <taxon>campanulids</taxon>
        <taxon>Asterales</taxon>
        <taxon>Asteraceae</taxon>
        <taxon>Asteroideae</taxon>
        <taxon>Heliantheae alliance</taxon>
        <taxon>Millerieae</taxon>
        <taxon>Smallanthus</taxon>
    </lineage>
</organism>
<sequence length="147" mass="16440">MKGEEVIGGDLSEFEVTKGGYYLCRCDILKSTTPDFFKWLFGDNINHKYNSQTWRAPRQSGAVPNKNSFRNPGLIKMKVELGVNFNSESETGRIEKAVSSVVGVESVCIDKEIGRLTVVGCVEPQAVAKRVREFEKMVQILGTEYVL</sequence>
<dbReference type="EMBL" id="CM042031">
    <property type="protein sequence ID" value="KAI3784603.1"/>
    <property type="molecule type" value="Genomic_DNA"/>
</dbReference>
<name>A0ACB9GN57_9ASTR</name>
<accession>A0ACB9GN57</accession>
<gene>
    <name evidence="1" type="ORF">L1987_43705</name>
</gene>
<keyword evidence="2" id="KW-1185">Reference proteome</keyword>
<dbReference type="Proteomes" id="UP001056120">
    <property type="component" value="Linkage Group LG14"/>
</dbReference>
<reference evidence="2" key="1">
    <citation type="journal article" date="2022" name="Mol. Ecol. Resour.">
        <title>The genomes of chicory, endive, great burdock and yacon provide insights into Asteraceae palaeo-polyploidization history and plant inulin production.</title>
        <authorList>
            <person name="Fan W."/>
            <person name="Wang S."/>
            <person name="Wang H."/>
            <person name="Wang A."/>
            <person name="Jiang F."/>
            <person name="Liu H."/>
            <person name="Zhao H."/>
            <person name="Xu D."/>
            <person name="Zhang Y."/>
        </authorList>
    </citation>
    <scope>NUCLEOTIDE SEQUENCE [LARGE SCALE GENOMIC DNA]</scope>
    <source>
        <strain evidence="2">cv. Yunnan</strain>
    </source>
</reference>
<reference evidence="1 2" key="2">
    <citation type="journal article" date="2022" name="Mol. Ecol. Resour.">
        <title>The genomes of chicory, endive, great burdock and yacon provide insights into Asteraceae paleo-polyploidization history and plant inulin production.</title>
        <authorList>
            <person name="Fan W."/>
            <person name="Wang S."/>
            <person name="Wang H."/>
            <person name="Wang A."/>
            <person name="Jiang F."/>
            <person name="Liu H."/>
            <person name="Zhao H."/>
            <person name="Xu D."/>
            <person name="Zhang Y."/>
        </authorList>
    </citation>
    <scope>NUCLEOTIDE SEQUENCE [LARGE SCALE GENOMIC DNA]</scope>
    <source>
        <strain evidence="2">cv. Yunnan</strain>
        <tissue evidence="1">Leaves</tissue>
    </source>
</reference>